<gene>
    <name evidence="1" type="ORF">DPMN_127462</name>
</gene>
<dbReference type="Proteomes" id="UP000828390">
    <property type="component" value="Unassembled WGS sequence"/>
</dbReference>
<comment type="caution">
    <text evidence="1">The sequence shown here is derived from an EMBL/GenBank/DDBJ whole genome shotgun (WGS) entry which is preliminary data.</text>
</comment>
<sequence length="101" mass="11627">MEFVKSQRGAAKPCFEVFSYTKKKETKSTIRATKRELQWNRIYKLLLGLIQLSSDIYSLLLGLIQLSSGIYRLILGLIQLRYLQSTSGLDTARVSTVYFWA</sequence>
<accession>A0A9D4GZ99</accession>
<organism evidence="1 2">
    <name type="scientific">Dreissena polymorpha</name>
    <name type="common">Zebra mussel</name>
    <name type="synonym">Mytilus polymorpha</name>
    <dbReference type="NCBI Taxonomy" id="45954"/>
    <lineage>
        <taxon>Eukaryota</taxon>
        <taxon>Metazoa</taxon>
        <taxon>Spiralia</taxon>
        <taxon>Lophotrochozoa</taxon>
        <taxon>Mollusca</taxon>
        <taxon>Bivalvia</taxon>
        <taxon>Autobranchia</taxon>
        <taxon>Heteroconchia</taxon>
        <taxon>Euheterodonta</taxon>
        <taxon>Imparidentia</taxon>
        <taxon>Neoheterodontei</taxon>
        <taxon>Myida</taxon>
        <taxon>Dreissenoidea</taxon>
        <taxon>Dreissenidae</taxon>
        <taxon>Dreissena</taxon>
    </lineage>
</organism>
<reference evidence="1" key="1">
    <citation type="journal article" date="2019" name="bioRxiv">
        <title>The Genome of the Zebra Mussel, Dreissena polymorpha: A Resource for Invasive Species Research.</title>
        <authorList>
            <person name="McCartney M.A."/>
            <person name="Auch B."/>
            <person name="Kono T."/>
            <person name="Mallez S."/>
            <person name="Zhang Y."/>
            <person name="Obille A."/>
            <person name="Becker A."/>
            <person name="Abrahante J.E."/>
            <person name="Garbe J."/>
            <person name="Badalamenti J.P."/>
            <person name="Herman A."/>
            <person name="Mangelson H."/>
            <person name="Liachko I."/>
            <person name="Sullivan S."/>
            <person name="Sone E.D."/>
            <person name="Koren S."/>
            <person name="Silverstein K.A.T."/>
            <person name="Beckman K.B."/>
            <person name="Gohl D.M."/>
        </authorList>
    </citation>
    <scope>NUCLEOTIDE SEQUENCE</scope>
    <source>
        <strain evidence="1">Duluth1</strain>
        <tissue evidence="1">Whole animal</tissue>
    </source>
</reference>
<proteinExistence type="predicted"/>
<reference evidence="1" key="2">
    <citation type="submission" date="2020-11" db="EMBL/GenBank/DDBJ databases">
        <authorList>
            <person name="McCartney M.A."/>
            <person name="Auch B."/>
            <person name="Kono T."/>
            <person name="Mallez S."/>
            <person name="Becker A."/>
            <person name="Gohl D.M."/>
            <person name="Silverstein K.A.T."/>
            <person name="Koren S."/>
            <person name="Bechman K.B."/>
            <person name="Herman A."/>
            <person name="Abrahante J.E."/>
            <person name="Garbe J."/>
        </authorList>
    </citation>
    <scope>NUCLEOTIDE SEQUENCE</scope>
    <source>
        <strain evidence="1">Duluth1</strain>
        <tissue evidence="1">Whole animal</tissue>
    </source>
</reference>
<dbReference type="AlphaFoldDB" id="A0A9D4GZ99"/>
<name>A0A9D4GZ99_DREPO</name>
<keyword evidence="2" id="KW-1185">Reference proteome</keyword>
<dbReference type="EMBL" id="JAIWYP010000005">
    <property type="protein sequence ID" value="KAH3825582.1"/>
    <property type="molecule type" value="Genomic_DNA"/>
</dbReference>
<evidence type="ECO:0000313" key="2">
    <source>
        <dbReference type="Proteomes" id="UP000828390"/>
    </source>
</evidence>
<evidence type="ECO:0000313" key="1">
    <source>
        <dbReference type="EMBL" id="KAH3825582.1"/>
    </source>
</evidence>
<protein>
    <submittedName>
        <fullName evidence="1">Uncharacterized protein</fullName>
    </submittedName>
</protein>